<proteinExistence type="predicted"/>
<dbReference type="AlphaFoldDB" id="A0A0B1SF79"/>
<name>A0A0B1SF79_OESDE</name>
<gene>
    <name evidence="2" type="ORF">OESDEN_18156</name>
</gene>
<protein>
    <submittedName>
        <fullName evidence="2">Uncharacterized protein</fullName>
    </submittedName>
</protein>
<sequence length="74" mass="7806">MLLAKMTEVCGTLSSLQTKTNILGTITAWRSIATIPQQQPKKKSSQRVTTATTPAAPVATDAAQNNAVHSPDVD</sequence>
<feature type="compositionally biased region" description="Low complexity" evidence="1">
    <location>
        <begin position="46"/>
        <end position="63"/>
    </location>
</feature>
<keyword evidence="3" id="KW-1185">Reference proteome</keyword>
<dbReference type="Proteomes" id="UP000053660">
    <property type="component" value="Unassembled WGS sequence"/>
</dbReference>
<evidence type="ECO:0000256" key="1">
    <source>
        <dbReference type="SAM" id="MobiDB-lite"/>
    </source>
</evidence>
<evidence type="ECO:0000313" key="2">
    <source>
        <dbReference type="EMBL" id="KHJ82152.1"/>
    </source>
</evidence>
<organism evidence="2 3">
    <name type="scientific">Oesophagostomum dentatum</name>
    <name type="common">Nodular worm</name>
    <dbReference type="NCBI Taxonomy" id="61180"/>
    <lineage>
        <taxon>Eukaryota</taxon>
        <taxon>Metazoa</taxon>
        <taxon>Ecdysozoa</taxon>
        <taxon>Nematoda</taxon>
        <taxon>Chromadorea</taxon>
        <taxon>Rhabditida</taxon>
        <taxon>Rhabditina</taxon>
        <taxon>Rhabditomorpha</taxon>
        <taxon>Strongyloidea</taxon>
        <taxon>Strongylidae</taxon>
        <taxon>Oesophagostomum</taxon>
    </lineage>
</organism>
<dbReference type="OrthoDB" id="1378at2759"/>
<reference evidence="2 3" key="1">
    <citation type="submission" date="2014-03" db="EMBL/GenBank/DDBJ databases">
        <title>Draft genome of the hookworm Oesophagostomum dentatum.</title>
        <authorList>
            <person name="Mitreva M."/>
        </authorList>
    </citation>
    <scope>NUCLEOTIDE SEQUENCE [LARGE SCALE GENOMIC DNA]</scope>
    <source>
        <strain evidence="2 3">OD-Hann</strain>
    </source>
</reference>
<evidence type="ECO:0000313" key="3">
    <source>
        <dbReference type="Proteomes" id="UP000053660"/>
    </source>
</evidence>
<dbReference type="EMBL" id="KN581816">
    <property type="protein sequence ID" value="KHJ82152.1"/>
    <property type="molecule type" value="Genomic_DNA"/>
</dbReference>
<feature type="region of interest" description="Disordered" evidence="1">
    <location>
        <begin position="36"/>
        <end position="74"/>
    </location>
</feature>
<accession>A0A0B1SF79</accession>